<comment type="caution">
    <text evidence="1">The sequence shown here is derived from an EMBL/GenBank/DDBJ whole genome shotgun (WGS) entry which is preliminary data.</text>
</comment>
<evidence type="ECO:0008006" key="3">
    <source>
        <dbReference type="Google" id="ProtNLM"/>
    </source>
</evidence>
<protein>
    <recommendedName>
        <fullName evidence="3">YHS domain-containing protein</fullName>
    </recommendedName>
</protein>
<name>A0AA35WTZ1_GEOBA</name>
<dbReference type="AlphaFoldDB" id="A0AA35WTZ1"/>
<evidence type="ECO:0000313" key="1">
    <source>
        <dbReference type="EMBL" id="CAI8026412.1"/>
    </source>
</evidence>
<evidence type="ECO:0000313" key="2">
    <source>
        <dbReference type="Proteomes" id="UP001174909"/>
    </source>
</evidence>
<accession>A0AA35WTZ1</accession>
<proteinExistence type="predicted"/>
<dbReference type="EMBL" id="CASHTH010002212">
    <property type="protein sequence ID" value="CAI8026412.1"/>
    <property type="molecule type" value="Genomic_DNA"/>
</dbReference>
<reference evidence="1" key="1">
    <citation type="submission" date="2023-03" db="EMBL/GenBank/DDBJ databases">
        <authorList>
            <person name="Steffen K."/>
            <person name="Cardenas P."/>
        </authorList>
    </citation>
    <scope>NUCLEOTIDE SEQUENCE</scope>
</reference>
<sequence length="66" mass="7387">MAKDPVCGMEIDEAEARAQTGQTMHGASEVDPQQGTRSFHNGQWYYFCGLDCRTKFLATPAVYLEQ</sequence>
<gene>
    <name evidence="1" type="ORF">GBAR_LOCUS15173</name>
</gene>
<dbReference type="Proteomes" id="UP001174909">
    <property type="component" value="Unassembled WGS sequence"/>
</dbReference>
<organism evidence="1 2">
    <name type="scientific">Geodia barretti</name>
    <name type="common">Barrett's horny sponge</name>
    <dbReference type="NCBI Taxonomy" id="519541"/>
    <lineage>
        <taxon>Eukaryota</taxon>
        <taxon>Metazoa</taxon>
        <taxon>Porifera</taxon>
        <taxon>Demospongiae</taxon>
        <taxon>Heteroscleromorpha</taxon>
        <taxon>Tetractinellida</taxon>
        <taxon>Astrophorina</taxon>
        <taxon>Geodiidae</taxon>
        <taxon>Geodia</taxon>
    </lineage>
</organism>
<keyword evidence="2" id="KW-1185">Reference proteome</keyword>